<dbReference type="EMBL" id="JACOOI010000033">
    <property type="protein sequence ID" value="MBC5645584.1"/>
    <property type="molecule type" value="Genomic_DNA"/>
</dbReference>
<name>A0ABR7E1D0_9BACT</name>
<gene>
    <name evidence="1" type="ORF">H8S77_11745</name>
    <name evidence="2" type="ORF">H8S77_22125</name>
</gene>
<comment type="caution">
    <text evidence="1">The sequence shown here is derived from an EMBL/GenBank/DDBJ whole genome shotgun (WGS) entry which is preliminary data.</text>
</comment>
<keyword evidence="3" id="KW-1185">Reference proteome</keyword>
<proteinExistence type="predicted"/>
<evidence type="ECO:0000313" key="3">
    <source>
        <dbReference type="Proteomes" id="UP000644010"/>
    </source>
</evidence>
<dbReference type="RefSeq" id="WP_007658691.1">
    <property type="nucleotide sequence ID" value="NZ_JACOOI010000011.1"/>
</dbReference>
<organism evidence="1 3">
    <name type="scientific">Parabacteroides segnis</name>
    <dbReference type="NCBI Taxonomy" id="2763058"/>
    <lineage>
        <taxon>Bacteria</taxon>
        <taxon>Pseudomonadati</taxon>
        <taxon>Bacteroidota</taxon>
        <taxon>Bacteroidia</taxon>
        <taxon>Bacteroidales</taxon>
        <taxon>Tannerellaceae</taxon>
        <taxon>Parabacteroides</taxon>
    </lineage>
</organism>
<sequence>MTTLNITFESKAVKNYDNSGAHEAAKLIMKKYENLSVKFKTDKDNYPYAWLESKSMAGFKLRLNQAELTWIMKYLKEGETEDFGTKPENVEAYKEDDDNDFQLQIFKQLIESGKVLQFVPTFRETNGYISATSSYMKGKIFFRLERTDSLVEYLQEKELI</sequence>
<dbReference type="EMBL" id="JACOOI010000011">
    <property type="protein sequence ID" value="MBC5643560.1"/>
    <property type="molecule type" value="Genomic_DNA"/>
</dbReference>
<evidence type="ECO:0000313" key="1">
    <source>
        <dbReference type="EMBL" id="MBC5643560.1"/>
    </source>
</evidence>
<evidence type="ECO:0000313" key="2">
    <source>
        <dbReference type="EMBL" id="MBC5645584.1"/>
    </source>
</evidence>
<protein>
    <submittedName>
        <fullName evidence="1">Uncharacterized protein</fullName>
    </submittedName>
</protein>
<dbReference type="Proteomes" id="UP000644010">
    <property type="component" value="Unassembled WGS sequence"/>
</dbReference>
<accession>A0ABR7E1D0</accession>
<reference evidence="1 3" key="1">
    <citation type="submission" date="2020-08" db="EMBL/GenBank/DDBJ databases">
        <title>Genome public.</title>
        <authorList>
            <person name="Liu C."/>
            <person name="Sun Q."/>
        </authorList>
    </citation>
    <scope>NUCLEOTIDE SEQUENCE [LARGE SCALE GENOMIC DNA]</scope>
    <source>
        <strain evidence="1 3">BX2</strain>
    </source>
</reference>